<dbReference type="AlphaFoldDB" id="A9V083"/>
<organism evidence="2 3">
    <name type="scientific">Monosiga brevicollis</name>
    <name type="common">Choanoflagellate</name>
    <dbReference type="NCBI Taxonomy" id="81824"/>
    <lineage>
        <taxon>Eukaryota</taxon>
        <taxon>Choanoflagellata</taxon>
        <taxon>Craspedida</taxon>
        <taxon>Salpingoecidae</taxon>
        <taxon>Monosiga</taxon>
    </lineage>
</organism>
<gene>
    <name evidence="2" type="ORF">MONBRDRAFT_32545</name>
</gene>
<accession>A9V083</accession>
<dbReference type="KEGG" id="mbr:MONBRDRAFT_32545"/>
<dbReference type="OMA" id="PRTINSV"/>
<proteinExistence type="predicted"/>
<dbReference type="EMBL" id="CH991552">
    <property type="protein sequence ID" value="EDQ88966.1"/>
    <property type="molecule type" value="Genomic_DNA"/>
</dbReference>
<dbReference type="GeneID" id="5891534"/>
<evidence type="ECO:0000313" key="2">
    <source>
        <dbReference type="EMBL" id="EDQ88966.1"/>
    </source>
</evidence>
<evidence type="ECO:0000313" key="3">
    <source>
        <dbReference type="Proteomes" id="UP000001357"/>
    </source>
</evidence>
<dbReference type="RefSeq" id="XP_001746071.1">
    <property type="nucleotide sequence ID" value="XM_001746019.1"/>
</dbReference>
<feature type="compositionally biased region" description="Polar residues" evidence="1">
    <location>
        <begin position="100"/>
        <end position="117"/>
    </location>
</feature>
<keyword evidence="3" id="KW-1185">Reference proteome</keyword>
<evidence type="ECO:0000256" key="1">
    <source>
        <dbReference type="SAM" id="MobiDB-lite"/>
    </source>
</evidence>
<reference evidence="2 3" key="1">
    <citation type="journal article" date="2008" name="Nature">
        <title>The genome of the choanoflagellate Monosiga brevicollis and the origin of metazoans.</title>
        <authorList>
            <consortium name="JGI Sequencing"/>
            <person name="King N."/>
            <person name="Westbrook M.J."/>
            <person name="Young S.L."/>
            <person name="Kuo A."/>
            <person name="Abedin M."/>
            <person name="Chapman J."/>
            <person name="Fairclough S."/>
            <person name="Hellsten U."/>
            <person name="Isogai Y."/>
            <person name="Letunic I."/>
            <person name="Marr M."/>
            <person name="Pincus D."/>
            <person name="Putnam N."/>
            <person name="Rokas A."/>
            <person name="Wright K.J."/>
            <person name="Zuzow R."/>
            <person name="Dirks W."/>
            <person name="Good M."/>
            <person name="Goodstein D."/>
            <person name="Lemons D."/>
            <person name="Li W."/>
            <person name="Lyons J.B."/>
            <person name="Morris A."/>
            <person name="Nichols S."/>
            <person name="Richter D.J."/>
            <person name="Salamov A."/>
            <person name="Bork P."/>
            <person name="Lim W.A."/>
            <person name="Manning G."/>
            <person name="Miller W.T."/>
            <person name="McGinnis W."/>
            <person name="Shapiro H."/>
            <person name="Tjian R."/>
            <person name="Grigoriev I.V."/>
            <person name="Rokhsar D."/>
        </authorList>
    </citation>
    <scope>NUCLEOTIDE SEQUENCE [LARGE SCALE GENOMIC DNA]</scope>
    <source>
        <strain evidence="3">MX1 / ATCC 50154</strain>
    </source>
</reference>
<feature type="region of interest" description="Disordered" evidence="1">
    <location>
        <begin position="90"/>
        <end position="117"/>
    </location>
</feature>
<name>A9V083_MONBE</name>
<dbReference type="InParanoid" id="A9V083"/>
<protein>
    <submittedName>
        <fullName evidence="2">Uncharacterized protein</fullName>
    </submittedName>
</protein>
<dbReference type="Proteomes" id="UP000001357">
    <property type="component" value="Unassembled WGS sequence"/>
</dbReference>
<sequence length="117" mass="12098">MSAPKKWEVKPGGSGAIDMATATAMKNAKNASQAQSLRYNPGQAHAPTIDAGSSSIAHAMSVPDSKHTQLEFQKGTGESKVGVDSFAVSSAMKAPAPPRTINTVDKTRSVTSQPGMN</sequence>